<dbReference type="EMBL" id="JACXVP010000006">
    <property type="protein sequence ID" value="KAG5600574.1"/>
    <property type="molecule type" value="Genomic_DNA"/>
</dbReference>
<evidence type="ECO:0000313" key="2">
    <source>
        <dbReference type="Proteomes" id="UP000824120"/>
    </source>
</evidence>
<reference evidence="1 2" key="1">
    <citation type="submission" date="2020-09" db="EMBL/GenBank/DDBJ databases">
        <title>De no assembly of potato wild relative species, Solanum commersonii.</title>
        <authorList>
            <person name="Cho K."/>
        </authorList>
    </citation>
    <scope>NUCLEOTIDE SEQUENCE [LARGE SCALE GENOMIC DNA]</scope>
    <source>
        <strain evidence="1">LZ3.2</strain>
        <tissue evidence="1">Leaf</tissue>
    </source>
</reference>
<dbReference type="Proteomes" id="UP000824120">
    <property type="component" value="Chromosome 6"/>
</dbReference>
<sequence length="415" mass="47574">MSNLPKNFMDVRKTLDMKLVGRDGQNDPFSKISTSFLQKFCIDICEDLAMEPVGPDGQNILFSRSNVPRSWYTSSFANFSYATVHNIFLVFQNSYVMFSKKLHGRSLDLIYGDGWSTRIKQPIFKVKRAPQYVNPSFYRFFVCYSPKIVVDPEFRHYLFQKISWTSVKTLAMELVVYGIFGDLEFRHHFSKKNSLTSVNTLAMESVVPDGQNGPFSRSNEPPNSSPFLLVYWIPMSILPKNFMDAKTTHFQGQTNPGTEKPSTLSILCAIAHHLFWCSGIPTSFLPKIFIDVHEDLDMEPIGLDGQNVPFSSSLSFLVFRNSDIIFQNLYMDIRLTLLIELVGHHSKTTHFQGQTNPTIWSQLALTDKMAHFQCQTSPGAGETPILSFSYAIVHHLFWCFKILKLFLLKIYMDVR</sequence>
<proteinExistence type="predicted"/>
<dbReference type="AlphaFoldDB" id="A0A9J5YNW9"/>
<name>A0A9J5YNW9_SOLCO</name>
<organism evidence="1 2">
    <name type="scientific">Solanum commersonii</name>
    <name type="common">Commerson's wild potato</name>
    <name type="synonym">Commerson's nightshade</name>
    <dbReference type="NCBI Taxonomy" id="4109"/>
    <lineage>
        <taxon>Eukaryota</taxon>
        <taxon>Viridiplantae</taxon>
        <taxon>Streptophyta</taxon>
        <taxon>Embryophyta</taxon>
        <taxon>Tracheophyta</taxon>
        <taxon>Spermatophyta</taxon>
        <taxon>Magnoliopsida</taxon>
        <taxon>eudicotyledons</taxon>
        <taxon>Gunneridae</taxon>
        <taxon>Pentapetalae</taxon>
        <taxon>asterids</taxon>
        <taxon>lamiids</taxon>
        <taxon>Solanales</taxon>
        <taxon>Solanaceae</taxon>
        <taxon>Solanoideae</taxon>
        <taxon>Solaneae</taxon>
        <taxon>Solanum</taxon>
    </lineage>
</organism>
<keyword evidence="2" id="KW-1185">Reference proteome</keyword>
<protein>
    <submittedName>
        <fullName evidence="1">Uncharacterized protein</fullName>
    </submittedName>
</protein>
<accession>A0A9J5YNW9</accession>
<evidence type="ECO:0000313" key="1">
    <source>
        <dbReference type="EMBL" id="KAG5600574.1"/>
    </source>
</evidence>
<comment type="caution">
    <text evidence="1">The sequence shown here is derived from an EMBL/GenBank/DDBJ whole genome shotgun (WGS) entry which is preliminary data.</text>
</comment>
<gene>
    <name evidence="1" type="ORF">H5410_031944</name>
</gene>